<evidence type="ECO:0000313" key="2">
    <source>
        <dbReference type="Proteomes" id="UP000187012"/>
    </source>
</evidence>
<sequence length="129" mass="13206">MPQQVTMGAMLQCTFGLTPATLTVLPVNRVMAEGPPAATIQDHVPLVNIGTFGMCASPANPVVISATAAKLGVFTPMPCIPATTTPWVAGAPTVMIGGIPALDNVSQCMCMWGGVVTVVNPGTVRTEVE</sequence>
<dbReference type="EMBL" id="CYGX02000042">
    <property type="protein sequence ID" value="SIT43359.1"/>
    <property type="molecule type" value="Genomic_DNA"/>
</dbReference>
<protein>
    <recommendedName>
        <fullName evidence="3">DUF4280 domain-containing protein</fullName>
    </recommendedName>
</protein>
<evidence type="ECO:0000313" key="1">
    <source>
        <dbReference type="EMBL" id="SIT43359.1"/>
    </source>
</evidence>
<dbReference type="RefSeq" id="WP_094781085.1">
    <property type="nucleotide sequence ID" value="NZ_CYGX02000042.1"/>
</dbReference>
<evidence type="ECO:0008006" key="3">
    <source>
        <dbReference type="Google" id="ProtNLM"/>
    </source>
</evidence>
<proteinExistence type="predicted"/>
<dbReference type="Pfam" id="PF14107">
    <property type="entry name" value="DUF4280"/>
    <property type="match status" value="1"/>
</dbReference>
<dbReference type="Proteomes" id="UP000187012">
    <property type="component" value="Unassembled WGS sequence"/>
</dbReference>
<gene>
    <name evidence="1" type="ORF">BN2475_420070</name>
</gene>
<dbReference type="OrthoDB" id="4825649at2"/>
<dbReference type="STRING" id="1247936.BN2475_420070"/>
<reference evidence="1 2" key="1">
    <citation type="submission" date="2016-12" db="EMBL/GenBank/DDBJ databases">
        <authorList>
            <person name="Song W.-J."/>
            <person name="Kurnit D.M."/>
        </authorList>
    </citation>
    <scope>NUCLEOTIDE SEQUENCE [LARGE SCALE GENOMIC DNA]</scope>
    <source>
        <strain evidence="1 2">STM7296</strain>
    </source>
</reference>
<organism evidence="1 2">
    <name type="scientific">Paraburkholderia ribeironis</name>
    <dbReference type="NCBI Taxonomy" id="1247936"/>
    <lineage>
        <taxon>Bacteria</taxon>
        <taxon>Pseudomonadati</taxon>
        <taxon>Pseudomonadota</taxon>
        <taxon>Betaproteobacteria</taxon>
        <taxon>Burkholderiales</taxon>
        <taxon>Burkholderiaceae</taxon>
        <taxon>Paraburkholderia</taxon>
    </lineage>
</organism>
<dbReference type="InterPro" id="IPR025460">
    <property type="entry name" value="DUF4280"/>
</dbReference>
<name>A0A1N7S7L3_9BURK</name>
<dbReference type="AlphaFoldDB" id="A0A1N7S7L3"/>
<accession>A0A1N7S7L3</accession>
<keyword evidence="2" id="KW-1185">Reference proteome</keyword>